<dbReference type="Gramene" id="OE9A114618T1">
    <property type="protein sequence ID" value="OE9A114618C1"/>
    <property type="gene ID" value="OE9A114618"/>
</dbReference>
<sequence length="56" mass="6055">TSDQLDFPKFPPPALHLFGSGRSPPSFSYFGLSVAPLESKPFEAPVVVLMTYTALV</sequence>
<protein>
    <submittedName>
        <fullName evidence="1">Uncharacterized protein</fullName>
    </submittedName>
</protein>
<reference evidence="1 2" key="1">
    <citation type="submission" date="2019-12" db="EMBL/GenBank/DDBJ databases">
        <authorList>
            <person name="Alioto T."/>
            <person name="Alioto T."/>
            <person name="Gomez Garrido J."/>
        </authorList>
    </citation>
    <scope>NUCLEOTIDE SEQUENCE [LARGE SCALE GENOMIC DNA]</scope>
</reference>
<accession>A0A8S0U6U5</accession>
<dbReference type="AlphaFoldDB" id="A0A8S0U6U5"/>
<dbReference type="Proteomes" id="UP000594638">
    <property type="component" value="Unassembled WGS sequence"/>
</dbReference>
<evidence type="ECO:0000313" key="1">
    <source>
        <dbReference type="EMBL" id="CAA3013150.1"/>
    </source>
</evidence>
<proteinExistence type="predicted"/>
<organism evidence="1 2">
    <name type="scientific">Olea europaea subsp. europaea</name>
    <dbReference type="NCBI Taxonomy" id="158383"/>
    <lineage>
        <taxon>Eukaryota</taxon>
        <taxon>Viridiplantae</taxon>
        <taxon>Streptophyta</taxon>
        <taxon>Embryophyta</taxon>
        <taxon>Tracheophyta</taxon>
        <taxon>Spermatophyta</taxon>
        <taxon>Magnoliopsida</taxon>
        <taxon>eudicotyledons</taxon>
        <taxon>Gunneridae</taxon>
        <taxon>Pentapetalae</taxon>
        <taxon>asterids</taxon>
        <taxon>lamiids</taxon>
        <taxon>Lamiales</taxon>
        <taxon>Oleaceae</taxon>
        <taxon>Oleeae</taxon>
        <taxon>Olea</taxon>
    </lineage>
</organism>
<keyword evidence="2" id="KW-1185">Reference proteome</keyword>
<name>A0A8S0U6U5_OLEEU</name>
<comment type="caution">
    <text evidence="1">The sequence shown here is derived from an EMBL/GenBank/DDBJ whole genome shotgun (WGS) entry which is preliminary data.</text>
</comment>
<feature type="non-terminal residue" evidence="1">
    <location>
        <position position="1"/>
    </location>
</feature>
<feature type="non-terminal residue" evidence="1">
    <location>
        <position position="56"/>
    </location>
</feature>
<evidence type="ECO:0000313" key="2">
    <source>
        <dbReference type="Proteomes" id="UP000594638"/>
    </source>
</evidence>
<dbReference type="EMBL" id="CACTIH010007424">
    <property type="protein sequence ID" value="CAA3013150.1"/>
    <property type="molecule type" value="Genomic_DNA"/>
</dbReference>
<gene>
    <name evidence="1" type="ORF">OLEA9_A114618</name>
</gene>